<dbReference type="EMBL" id="VTOW01000002">
    <property type="protein sequence ID" value="NKE71627.1"/>
    <property type="molecule type" value="Genomic_DNA"/>
</dbReference>
<proteinExistence type="predicted"/>
<protein>
    <submittedName>
        <fullName evidence="3">CHAP domain-containing protein</fullName>
    </submittedName>
</protein>
<accession>A0A7X6DQT6</accession>
<feature type="chain" id="PRO_5031197219" evidence="1">
    <location>
        <begin position="34"/>
        <end position="216"/>
    </location>
</feature>
<reference evidence="3 4" key="1">
    <citation type="journal article" date="2020" name="Nature">
        <title>Bacterial chemolithoautotrophy via manganese oxidation.</title>
        <authorList>
            <person name="Yu H."/>
            <person name="Leadbetter J.R."/>
        </authorList>
    </citation>
    <scope>NUCLEOTIDE SEQUENCE [LARGE SCALE GENOMIC DNA]</scope>
    <source>
        <strain evidence="3 4">Mn-1</strain>
    </source>
</reference>
<dbReference type="Proteomes" id="UP000534783">
    <property type="component" value="Unassembled WGS sequence"/>
</dbReference>
<evidence type="ECO:0000259" key="2">
    <source>
        <dbReference type="PROSITE" id="PS50911"/>
    </source>
</evidence>
<gene>
    <name evidence="3" type="ORF">MNODULE_12840</name>
</gene>
<dbReference type="Pfam" id="PF05257">
    <property type="entry name" value="CHAP"/>
    <property type="match status" value="1"/>
</dbReference>
<dbReference type="AlphaFoldDB" id="A0A7X6DQT6"/>
<dbReference type="InterPro" id="IPR051705">
    <property type="entry name" value="Gsp_Synthetase/Amidase"/>
</dbReference>
<dbReference type="PANTHER" id="PTHR30094:SF0">
    <property type="entry name" value="BIFUNCTIONAL GLUTATHIONYLSPERMIDINE SYNTHETASE_AMIDASE-RELATED"/>
    <property type="match status" value="1"/>
</dbReference>
<dbReference type="InterPro" id="IPR038765">
    <property type="entry name" value="Papain-like_cys_pep_sf"/>
</dbReference>
<dbReference type="InterPro" id="IPR007921">
    <property type="entry name" value="CHAP_dom"/>
</dbReference>
<feature type="domain" description="Peptidase C51" evidence="2">
    <location>
        <begin position="52"/>
        <end position="192"/>
    </location>
</feature>
<name>A0A7X6DQT6_9BACT</name>
<comment type="caution">
    <text evidence="3">The sequence shown here is derived from an EMBL/GenBank/DDBJ whole genome shotgun (WGS) entry which is preliminary data.</text>
</comment>
<organism evidence="3 4">
    <name type="scientific">Candidatus Manganitrophus noduliformans</name>
    <dbReference type="NCBI Taxonomy" id="2606439"/>
    <lineage>
        <taxon>Bacteria</taxon>
        <taxon>Pseudomonadati</taxon>
        <taxon>Nitrospirota</taxon>
        <taxon>Nitrospiria</taxon>
        <taxon>Candidatus Troglogloeales</taxon>
        <taxon>Candidatus Manganitrophaceae</taxon>
        <taxon>Candidatus Manganitrophus</taxon>
    </lineage>
</organism>
<evidence type="ECO:0000313" key="3">
    <source>
        <dbReference type="EMBL" id="NKE71627.1"/>
    </source>
</evidence>
<dbReference type="Gene3D" id="3.90.1720.10">
    <property type="entry name" value="endopeptidase domain like (from Nostoc punctiforme)"/>
    <property type="match status" value="1"/>
</dbReference>
<evidence type="ECO:0000256" key="1">
    <source>
        <dbReference type="SAM" id="SignalP"/>
    </source>
</evidence>
<feature type="signal peptide" evidence="1">
    <location>
        <begin position="1"/>
        <end position="33"/>
    </location>
</feature>
<sequence>MFREPYIRRNIMMKRSILIFSTLVILTAGTASTGGSMEIAPCGATLATHAGVPARSNIMTPDESCGGRATYGLQYQCVEYVRRFYHLVKGIETREGRMGKRWNGNANTFFKTADKKELDAFENGGLVAPRPDDILTFQGGPYGHVAIITRVADDHIEFVEQNFSPTGRGQLAYNPATNRVENRKAGGELFIVEGWLRPQSDRNLLPQAPIEAVSDR</sequence>
<dbReference type="SUPFAM" id="SSF54001">
    <property type="entry name" value="Cysteine proteinases"/>
    <property type="match status" value="1"/>
</dbReference>
<keyword evidence="1" id="KW-0732">Signal</keyword>
<dbReference type="PROSITE" id="PS50911">
    <property type="entry name" value="CHAP"/>
    <property type="match status" value="1"/>
</dbReference>
<dbReference type="PANTHER" id="PTHR30094">
    <property type="entry name" value="BIFUNCTIONAL GLUTATHIONYLSPERMIDINE SYNTHETASE/AMIDASE-RELATED"/>
    <property type="match status" value="1"/>
</dbReference>
<evidence type="ECO:0000313" key="4">
    <source>
        <dbReference type="Proteomes" id="UP000534783"/>
    </source>
</evidence>
<keyword evidence="4" id="KW-1185">Reference proteome</keyword>
<dbReference type="GO" id="GO:0016874">
    <property type="term" value="F:ligase activity"/>
    <property type="evidence" value="ECO:0007669"/>
    <property type="project" value="TreeGrafter"/>
</dbReference>